<dbReference type="EMBL" id="LNIX01000030">
    <property type="protein sequence ID" value="OXA41205.1"/>
    <property type="molecule type" value="Genomic_DNA"/>
</dbReference>
<keyword evidence="3" id="KW-1185">Reference proteome</keyword>
<feature type="region of interest" description="Disordered" evidence="1">
    <location>
        <begin position="145"/>
        <end position="173"/>
    </location>
</feature>
<name>A0A226D6M8_FOLCA</name>
<evidence type="ECO:0000256" key="1">
    <source>
        <dbReference type="SAM" id="MobiDB-lite"/>
    </source>
</evidence>
<proteinExistence type="predicted"/>
<organism evidence="2 3">
    <name type="scientific">Folsomia candida</name>
    <name type="common">Springtail</name>
    <dbReference type="NCBI Taxonomy" id="158441"/>
    <lineage>
        <taxon>Eukaryota</taxon>
        <taxon>Metazoa</taxon>
        <taxon>Ecdysozoa</taxon>
        <taxon>Arthropoda</taxon>
        <taxon>Hexapoda</taxon>
        <taxon>Collembola</taxon>
        <taxon>Entomobryomorpha</taxon>
        <taxon>Isotomoidea</taxon>
        <taxon>Isotomidae</taxon>
        <taxon>Proisotominae</taxon>
        <taxon>Folsomia</taxon>
    </lineage>
</organism>
<reference evidence="2 3" key="1">
    <citation type="submission" date="2015-12" db="EMBL/GenBank/DDBJ databases">
        <title>The genome of Folsomia candida.</title>
        <authorList>
            <person name="Faddeeva A."/>
            <person name="Derks M.F."/>
            <person name="Anvar Y."/>
            <person name="Smit S."/>
            <person name="Van Straalen N."/>
            <person name="Roelofs D."/>
        </authorList>
    </citation>
    <scope>NUCLEOTIDE SEQUENCE [LARGE SCALE GENOMIC DNA]</scope>
    <source>
        <strain evidence="2 3">VU population</strain>
        <tissue evidence="2">Whole body</tissue>
    </source>
</reference>
<dbReference type="Proteomes" id="UP000198287">
    <property type="component" value="Unassembled WGS sequence"/>
</dbReference>
<gene>
    <name evidence="2" type="ORF">Fcan01_24148</name>
</gene>
<comment type="caution">
    <text evidence="2">The sequence shown here is derived from an EMBL/GenBank/DDBJ whole genome shotgun (WGS) entry which is preliminary data.</text>
</comment>
<dbReference type="AlphaFoldDB" id="A0A226D6M8"/>
<evidence type="ECO:0000313" key="2">
    <source>
        <dbReference type="EMBL" id="OXA41205.1"/>
    </source>
</evidence>
<sequence length="173" mass="19003">MDSQTTQFNNNTLALGPGVDLPNWGVTLHTVALRKLSKKNAKVLQKSANPTSPGNLIRSLEHTSEPSHANCRQREEELLRKLGQNIKFAETGAKDPKFGTNCATAETNDPRTNFLAGLLSDPMAELHARRNNTAMLASLLRNSNLDSDEGEDDPPQRGRVRHVAGTRKNNNIL</sequence>
<protein>
    <submittedName>
        <fullName evidence="2">Uncharacterized protein</fullName>
    </submittedName>
</protein>
<evidence type="ECO:0000313" key="3">
    <source>
        <dbReference type="Proteomes" id="UP000198287"/>
    </source>
</evidence>
<accession>A0A226D6M8</accession>
<feature type="region of interest" description="Disordered" evidence="1">
    <location>
        <begin position="44"/>
        <end position="69"/>
    </location>
</feature>